<dbReference type="KEGG" id="mgo:AFA91_02760"/>
<evidence type="ECO:0000313" key="2">
    <source>
        <dbReference type="EMBL" id="AKS30970.1"/>
    </source>
</evidence>
<dbReference type="SUPFAM" id="SSF55729">
    <property type="entry name" value="Acyl-CoA N-acyltransferases (Nat)"/>
    <property type="match status" value="1"/>
</dbReference>
<sequence length="473" mass="48361">MIEFDVSTPSLPGDLSILAGSRPAAPFLIRPAETADDLASYRRLRRDSFVVDQGMFSGSDHDDIDDDPRVVVLIATAADGSVLGGVRLAPVGGLDLGWWTGSRLVVDRSTRITGIGAALVRAACAYAESAGVLRFEATVQRRYQPMFTALGWDTVGDVEIAARPHVWMRWQINPFDALAAATKSFLGAALNPLRAVDGALGPAGFVGDDGSPVPGTDLVAACDAIIPSLVERDPEWAGWCSVLVNINDLSAMGATSTGLLDAVAAPTRAVLDRIIGGIAAASSAWAVPVLGGHTQLGVPAALSVTALGHTVSPVPAGGGVAGDRVRLTVDTTGRWRRGYTGRQWDSTTSRNSAELASMAGLVARMAPRAAKDVSMAGIVGTMGMLAEASGTGAELDVAAIPRPASAGMAPWLTCFPGFGMLTVGGALGSAAVPAGVASSECGSLTAEPGVRLRWPDGVTTTALTSPVTGLGKA</sequence>
<dbReference type="InterPro" id="IPR000182">
    <property type="entry name" value="GNAT_dom"/>
</dbReference>
<dbReference type="OrthoDB" id="9767928at2"/>
<dbReference type="SUPFAM" id="SSF56042">
    <property type="entry name" value="PurM C-terminal domain-like"/>
    <property type="match status" value="1"/>
</dbReference>
<dbReference type="SUPFAM" id="SSF55326">
    <property type="entry name" value="PurM N-terminal domain-like"/>
    <property type="match status" value="1"/>
</dbReference>
<dbReference type="InterPro" id="IPR036676">
    <property type="entry name" value="PurM-like_C_sf"/>
</dbReference>
<dbReference type="PROSITE" id="PS51186">
    <property type="entry name" value="GNAT"/>
    <property type="match status" value="1"/>
</dbReference>
<evidence type="ECO:0000313" key="3">
    <source>
        <dbReference type="Proteomes" id="UP000062255"/>
    </source>
</evidence>
<dbReference type="AlphaFoldDB" id="A0A0K0X0K3"/>
<proteinExistence type="predicted"/>
<dbReference type="NCBIfam" id="TIGR04045">
    <property type="entry name" value="MSMEG_0567_GNAT"/>
    <property type="match status" value="1"/>
</dbReference>
<dbReference type="GO" id="GO:0009030">
    <property type="term" value="F:thiamine-phosphate kinase activity"/>
    <property type="evidence" value="ECO:0007669"/>
    <property type="project" value="InterPro"/>
</dbReference>
<dbReference type="Pfam" id="PF02769">
    <property type="entry name" value="AIRS_C"/>
    <property type="match status" value="1"/>
</dbReference>
<dbReference type="GO" id="GO:0016747">
    <property type="term" value="F:acyltransferase activity, transferring groups other than amino-acyl groups"/>
    <property type="evidence" value="ECO:0007669"/>
    <property type="project" value="InterPro"/>
</dbReference>
<dbReference type="InterPro" id="IPR024035">
    <property type="entry name" value="MSMEG_0567_GNAT"/>
</dbReference>
<dbReference type="Pfam" id="PF00586">
    <property type="entry name" value="AIRS"/>
    <property type="match status" value="1"/>
</dbReference>
<dbReference type="PATRIC" id="fig|134601.6.peg.571"/>
<dbReference type="Pfam" id="PF00583">
    <property type="entry name" value="Acetyltransf_1"/>
    <property type="match status" value="1"/>
</dbReference>
<dbReference type="RefSeq" id="WP_049743383.1">
    <property type="nucleotide sequence ID" value="NZ_CP012150.1"/>
</dbReference>
<name>A0A0K0X0K3_MYCGD</name>
<dbReference type="InterPro" id="IPR016188">
    <property type="entry name" value="PurM-like_N"/>
</dbReference>
<dbReference type="STRING" id="134601.AFA91_02760"/>
<dbReference type="InterPro" id="IPR006283">
    <property type="entry name" value="ThiL-like"/>
</dbReference>
<accession>A0A0K0X0K3</accession>
<dbReference type="Gene3D" id="3.90.650.10">
    <property type="entry name" value="PurM-like C-terminal domain"/>
    <property type="match status" value="1"/>
</dbReference>
<dbReference type="PANTHER" id="PTHR30270">
    <property type="entry name" value="THIAMINE-MONOPHOSPHATE KINASE"/>
    <property type="match status" value="1"/>
</dbReference>
<feature type="domain" description="N-acetyltransferase" evidence="1">
    <location>
        <begin position="27"/>
        <end position="173"/>
    </location>
</feature>
<dbReference type="InterPro" id="IPR023911">
    <property type="entry name" value="MSMEG_0567/sll0787_C"/>
</dbReference>
<dbReference type="Gene3D" id="3.30.1330.10">
    <property type="entry name" value="PurM-like, N-terminal domain"/>
    <property type="match status" value="1"/>
</dbReference>
<dbReference type="GO" id="GO:0009228">
    <property type="term" value="P:thiamine biosynthetic process"/>
    <property type="evidence" value="ECO:0007669"/>
    <property type="project" value="InterPro"/>
</dbReference>
<dbReference type="InterPro" id="IPR010918">
    <property type="entry name" value="PurM-like_C_dom"/>
</dbReference>
<gene>
    <name evidence="2" type="ORF">AFA91_02760</name>
</gene>
<protein>
    <submittedName>
        <fullName evidence="2">AIR synthase</fullName>
    </submittedName>
</protein>
<dbReference type="InterPro" id="IPR016181">
    <property type="entry name" value="Acyl_CoA_acyltransferase"/>
</dbReference>
<dbReference type="NCBIfam" id="TIGR04050">
    <property type="entry name" value="MSMEG_0567_Cter"/>
    <property type="match status" value="1"/>
</dbReference>
<organism evidence="2 3">
    <name type="scientific">Mycolicibacterium goodii</name>
    <name type="common">Mycobacterium goodii</name>
    <dbReference type="NCBI Taxonomy" id="134601"/>
    <lineage>
        <taxon>Bacteria</taxon>
        <taxon>Bacillati</taxon>
        <taxon>Actinomycetota</taxon>
        <taxon>Actinomycetes</taxon>
        <taxon>Mycobacteriales</taxon>
        <taxon>Mycobacteriaceae</taxon>
        <taxon>Mycolicibacterium</taxon>
    </lineage>
</organism>
<dbReference type="Gene3D" id="3.40.630.30">
    <property type="match status" value="1"/>
</dbReference>
<reference evidence="2 3" key="1">
    <citation type="submission" date="2015-07" db="EMBL/GenBank/DDBJ databases">
        <title>Complete genome sequence of Mycobacterium goodii X7B, a facultative thermophilic biodesulfurizing bacterium.</title>
        <authorList>
            <person name="Yu B."/>
            <person name="Li F."/>
            <person name="Xu P."/>
        </authorList>
    </citation>
    <scope>NUCLEOTIDE SEQUENCE [LARGE SCALE GENOMIC DNA]</scope>
    <source>
        <strain evidence="2 3">X7B</strain>
    </source>
</reference>
<dbReference type="Proteomes" id="UP000062255">
    <property type="component" value="Chromosome"/>
</dbReference>
<dbReference type="PANTHER" id="PTHR30270:SF0">
    <property type="entry name" value="THIAMINE-MONOPHOSPHATE KINASE"/>
    <property type="match status" value="1"/>
</dbReference>
<evidence type="ECO:0000259" key="1">
    <source>
        <dbReference type="PROSITE" id="PS51186"/>
    </source>
</evidence>
<dbReference type="EMBL" id="CP012150">
    <property type="protein sequence ID" value="AKS30970.1"/>
    <property type="molecule type" value="Genomic_DNA"/>
</dbReference>
<dbReference type="InterPro" id="IPR036921">
    <property type="entry name" value="PurM-like_N_sf"/>
</dbReference>